<evidence type="ECO:0000313" key="3">
    <source>
        <dbReference type="Proteomes" id="UP000466517"/>
    </source>
</evidence>
<gene>
    <name evidence="2" type="ORF">MMAD_10760</name>
</gene>
<feature type="transmembrane region" description="Helical" evidence="1">
    <location>
        <begin position="84"/>
        <end position="104"/>
    </location>
</feature>
<protein>
    <submittedName>
        <fullName evidence="2">Uncharacterized protein</fullName>
    </submittedName>
</protein>
<feature type="transmembrane region" description="Helical" evidence="1">
    <location>
        <begin position="57"/>
        <end position="77"/>
    </location>
</feature>
<keyword evidence="1" id="KW-0472">Membrane</keyword>
<organism evidence="2 3">
    <name type="scientific">Mycolicibacterium madagascariense</name>
    <dbReference type="NCBI Taxonomy" id="212765"/>
    <lineage>
        <taxon>Bacteria</taxon>
        <taxon>Bacillati</taxon>
        <taxon>Actinomycetota</taxon>
        <taxon>Actinomycetes</taxon>
        <taxon>Mycobacteriales</taxon>
        <taxon>Mycobacteriaceae</taxon>
        <taxon>Mycolicibacterium</taxon>
    </lineage>
</organism>
<sequence length="232" mass="22419">MFSAAVAARLLAVVVTLAVGAVAVSGMPISRRAAASSIHPIGESASPRSSEVSSDEIIGVTSLLTIVAIVTGAGFAVTGVSATGVVATVVAATLTAVVAADGAVSGAAAAAVLGACATAEFATLVVGLVDAVLAVGESESAVRPEPLSCLVVEACRCFEVWAPPEDDTDTPGATSTVLAEPVLGEPVLGEPVVGEDVAGVVAEDPVEDPVVAPPCADSVPPGVCAVVPSDAV</sequence>
<keyword evidence="1" id="KW-0812">Transmembrane</keyword>
<accession>A0A7I7XDL3</accession>
<dbReference type="Proteomes" id="UP000466517">
    <property type="component" value="Chromosome"/>
</dbReference>
<dbReference type="KEGG" id="mmag:MMAD_10760"/>
<keyword evidence="3" id="KW-1185">Reference proteome</keyword>
<dbReference type="AlphaFoldDB" id="A0A7I7XDL3"/>
<keyword evidence="1" id="KW-1133">Transmembrane helix</keyword>
<proteinExistence type="predicted"/>
<name>A0A7I7XDL3_9MYCO</name>
<dbReference type="EMBL" id="AP022610">
    <property type="protein sequence ID" value="BBZ26781.1"/>
    <property type="molecule type" value="Genomic_DNA"/>
</dbReference>
<feature type="transmembrane region" description="Helical" evidence="1">
    <location>
        <begin position="110"/>
        <end position="135"/>
    </location>
</feature>
<evidence type="ECO:0000256" key="1">
    <source>
        <dbReference type="SAM" id="Phobius"/>
    </source>
</evidence>
<reference evidence="2 3" key="1">
    <citation type="journal article" date="2019" name="Emerg. Microbes Infect.">
        <title>Comprehensive subspecies identification of 175 nontuberculous mycobacteria species based on 7547 genomic profiles.</title>
        <authorList>
            <person name="Matsumoto Y."/>
            <person name="Kinjo T."/>
            <person name="Motooka D."/>
            <person name="Nabeya D."/>
            <person name="Jung N."/>
            <person name="Uechi K."/>
            <person name="Horii T."/>
            <person name="Iida T."/>
            <person name="Fujita J."/>
            <person name="Nakamura S."/>
        </authorList>
    </citation>
    <scope>NUCLEOTIDE SEQUENCE [LARGE SCALE GENOMIC DNA]</scope>
    <source>
        <strain evidence="2 3">JCM 13574</strain>
    </source>
</reference>
<evidence type="ECO:0000313" key="2">
    <source>
        <dbReference type="EMBL" id="BBZ26781.1"/>
    </source>
</evidence>